<accession>A0AAD5PHJ0</accession>
<protein>
    <recommendedName>
        <fullName evidence="6">SPT2</fullName>
    </recommendedName>
</protein>
<feature type="compositionally biased region" description="Basic and acidic residues" evidence="3">
    <location>
        <begin position="328"/>
        <end position="338"/>
    </location>
</feature>
<comment type="caution">
    <text evidence="4">The sequence shown here is derived from an EMBL/GenBank/DDBJ whole genome shotgun (WGS) entry which is preliminary data.</text>
</comment>
<evidence type="ECO:0000313" key="5">
    <source>
        <dbReference type="Proteomes" id="UP001209540"/>
    </source>
</evidence>
<proteinExistence type="inferred from homology"/>
<feature type="compositionally biased region" description="Low complexity" evidence="3">
    <location>
        <begin position="84"/>
        <end position="108"/>
    </location>
</feature>
<feature type="compositionally biased region" description="Acidic residues" evidence="3">
    <location>
        <begin position="339"/>
        <end position="363"/>
    </location>
</feature>
<evidence type="ECO:0000256" key="2">
    <source>
        <dbReference type="ARBA" id="ARBA00023054"/>
    </source>
</evidence>
<dbReference type="Proteomes" id="UP001209540">
    <property type="component" value="Unassembled WGS sequence"/>
</dbReference>
<dbReference type="SMART" id="SM00784">
    <property type="entry name" value="SPT2"/>
    <property type="match status" value="1"/>
</dbReference>
<dbReference type="EMBL" id="JAIXMP010000009">
    <property type="protein sequence ID" value="KAI9268205.1"/>
    <property type="molecule type" value="Genomic_DNA"/>
</dbReference>
<dbReference type="PANTHER" id="PTHR22691">
    <property type="entry name" value="YEAST SPT2-RELATED"/>
    <property type="match status" value="1"/>
</dbReference>
<name>A0AAD5PHJ0_9FUNG</name>
<evidence type="ECO:0000313" key="4">
    <source>
        <dbReference type="EMBL" id="KAI9268205.1"/>
    </source>
</evidence>
<keyword evidence="2" id="KW-0175">Coiled coil</keyword>
<feature type="compositionally biased region" description="Low complexity" evidence="3">
    <location>
        <begin position="154"/>
        <end position="183"/>
    </location>
</feature>
<keyword evidence="5" id="KW-1185">Reference proteome</keyword>
<comment type="similarity">
    <text evidence="1">Belongs to the SPT2 family.</text>
</comment>
<reference evidence="4" key="1">
    <citation type="journal article" date="2022" name="IScience">
        <title>Evolution of zygomycete secretomes and the origins of terrestrial fungal ecologies.</title>
        <authorList>
            <person name="Chang Y."/>
            <person name="Wang Y."/>
            <person name="Mondo S."/>
            <person name="Ahrendt S."/>
            <person name="Andreopoulos W."/>
            <person name="Barry K."/>
            <person name="Beard J."/>
            <person name="Benny G.L."/>
            <person name="Blankenship S."/>
            <person name="Bonito G."/>
            <person name="Cuomo C."/>
            <person name="Desiro A."/>
            <person name="Gervers K.A."/>
            <person name="Hundley H."/>
            <person name="Kuo A."/>
            <person name="LaButti K."/>
            <person name="Lang B.F."/>
            <person name="Lipzen A."/>
            <person name="O'Donnell K."/>
            <person name="Pangilinan J."/>
            <person name="Reynolds N."/>
            <person name="Sandor L."/>
            <person name="Smith M.E."/>
            <person name="Tsang A."/>
            <person name="Grigoriev I.V."/>
            <person name="Stajich J.E."/>
            <person name="Spatafora J.W."/>
        </authorList>
    </citation>
    <scope>NUCLEOTIDE SEQUENCE</scope>
    <source>
        <strain evidence="4">RSA 2281</strain>
    </source>
</reference>
<dbReference type="GO" id="GO:0003677">
    <property type="term" value="F:DNA binding"/>
    <property type="evidence" value="ECO:0007669"/>
    <property type="project" value="TreeGrafter"/>
</dbReference>
<evidence type="ECO:0000256" key="3">
    <source>
        <dbReference type="SAM" id="MobiDB-lite"/>
    </source>
</evidence>
<evidence type="ECO:0000256" key="1">
    <source>
        <dbReference type="ARBA" id="ARBA00006461"/>
    </source>
</evidence>
<feature type="compositionally biased region" description="Basic and acidic residues" evidence="3">
    <location>
        <begin position="231"/>
        <end position="244"/>
    </location>
</feature>
<dbReference type="AlphaFoldDB" id="A0AAD5PHJ0"/>
<dbReference type="GO" id="GO:0006334">
    <property type="term" value="P:nucleosome assembly"/>
    <property type="evidence" value="ECO:0007669"/>
    <property type="project" value="TreeGrafter"/>
</dbReference>
<feature type="compositionally biased region" description="Low complexity" evidence="3">
    <location>
        <begin position="193"/>
        <end position="212"/>
    </location>
</feature>
<dbReference type="InterPro" id="IPR013256">
    <property type="entry name" value="Chromatin_SPT2"/>
</dbReference>
<dbReference type="PANTHER" id="PTHR22691:SF8">
    <property type="entry name" value="PROTEIN SPT2 HOMOLOG"/>
    <property type="match status" value="1"/>
</dbReference>
<sequence>MDFEKLMAQAMAVTQQQDAALAERARRKLKEDDERRMREAKAERERQRLQEEQRKKNEQNKQQQLKDKKKRKGPSMGDSKRNSKLSTSTTKRSSSKSNAMAALAQLQPAKKKDMSFEELMAQANRLPTKRLDSTPKGPLFTKKEERPNVSGKRPPTALSSSSTPSHTPRNSSTSNNNHNNTPNIYQKRRPTTMSKSTMDHSSSSMAPSSNMSARDKVRQMMRQPPQKLNTQKRDLRSISEMQREIRHKKGIYSDEEEDTRADPRLLHNKQRAASEYRYNGRVSPGPPPSSRPQYPAGKRPAGSAISSRDRGGPPAAGGARRMPFMRPPPERRRPMQRYEEEEEIDEEMDDFVVDDEEEEDDYSAEIGRIFRYNKKRYRNETYSDDDMEADAREVLREEKRRFVLIFNI</sequence>
<dbReference type="Pfam" id="PF08243">
    <property type="entry name" value="SPT2"/>
    <property type="match status" value="1"/>
</dbReference>
<gene>
    <name evidence="4" type="ORF">BDA99DRAFT_505203</name>
</gene>
<feature type="compositionally biased region" description="Basic and acidic residues" evidence="3">
    <location>
        <begin position="21"/>
        <end position="59"/>
    </location>
</feature>
<dbReference type="GO" id="GO:0042393">
    <property type="term" value="F:histone binding"/>
    <property type="evidence" value="ECO:0007669"/>
    <property type="project" value="TreeGrafter"/>
</dbReference>
<dbReference type="GO" id="GO:0005730">
    <property type="term" value="C:nucleolus"/>
    <property type="evidence" value="ECO:0007669"/>
    <property type="project" value="TreeGrafter"/>
</dbReference>
<evidence type="ECO:0008006" key="6">
    <source>
        <dbReference type="Google" id="ProtNLM"/>
    </source>
</evidence>
<dbReference type="GO" id="GO:0006360">
    <property type="term" value="P:transcription by RNA polymerase I"/>
    <property type="evidence" value="ECO:0007669"/>
    <property type="project" value="TreeGrafter"/>
</dbReference>
<organism evidence="4 5">
    <name type="scientific">Phascolomyces articulosus</name>
    <dbReference type="NCBI Taxonomy" id="60185"/>
    <lineage>
        <taxon>Eukaryota</taxon>
        <taxon>Fungi</taxon>
        <taxon>Fungi incertae sedis</taxon>
        <taxon>Mucoromycota</taxon>
        <taxon>Mucoromycotina</taxon>
        <taxon>Mucoromycetes</taxon>
        <taxon>Mucorales</taxon>
        <taxon>Lichtheimiaceae</taxon>
        <taxon>Phascolomyces</taxon>
    </lineage>
</organism>
<reference evidence="4" key="2">
    <citation type="submission" date="2023-02" db="EMBL/GenBank/DDBJ databases">
        <authorList>
            <consortium name="DOE Joint Genome Institute"/>
            <person name="Mondo S.J."/>
            <person name="Chang Y."/>
            <person name="Wang Y."/>
            <person name="Ahrendt S."/>
            <person name="Andreopoulos W."/>
            <person name="Barry K."/>
            <person name="Beard J."/>
            <person name="Benny G.L."/>
            <person name="Blankenship S."/>
            <person name="Bonito G."/>
            <person name="Cuomo C."/>
            <person name="Desiro A."/>
            <person name="Gervers K.A."/>
            <person name="Hundley H."/>
            <person name="Kuo A."/>
            <person name="LaButti K."/>
            <person name="Lang B.F."/>
            <person name="Lipzen A."/>
            <person name="O'Donnell K."/>
            <person name="Pangilinan J."/>
            <person name="Reynolds N."/>
            <person name="Sandor L."/>
            <person name="Smith M.W."/>
            <person name="Tsang A."/>
            <person name="Grigoriev I.V."/>
            <person name="Stajich J.E."/>
            <person name="Spatafora J.W."/>
        </authorList>
    </citation>
    <scope>NUCLEOTIDE SEQUENCE</scope>
    <source>
        <strain evidence="4">RSA 2281</strain>
    </source>
</reference>
<feature type="compositionally biased region" description="Low complexity" evidence="3">
    <location>
        <begin position="312"/>
        <end position="324"/>
    </location>
</feature>
<feature type="region of interest" description="Disordered" evidence="3">
    <location>
        <begin position="16"/>
        <end position="364"/>
    </location>
</feature>